<proteinExistence type="predicted"/>
<keyword evidence="3" id="KW-1185">Reference proteome</keyword>
<dbReference type="KEGG" id="hsc:HVS_14260"/>
<reference evidence="2 3" key="1">
    <citation type="submission" date="2017-12" db="EMBL/GenBank/DDBJ databases">
        <title>Complete genome sequence of Herbivorax saccincola GGR1, a novel Cellulosome-producing hydrolytic bacterium in a thermophilic biogas plant, established by Illumina and Nanopore MinION sequencing.</title>
        <authorList>
            <person name="Pechtl A."/>
            <person name="Ruckert C."/>
            <person name="Koeck D.E."/>
            <person name="Maus I."/>
            <person name="Winkler A."/>
            <person name="Kalinowski J."/>
            <person name="Puhler A."/>
            <person name="Schwarz W.W."/>
            <person name="Zverlov V.V."/>
            <person name="Schluter A."/>
            <person name="Liebl W."/>
        </authorList>
    </citation>
    <scope>NUCLEOTIDE SEQUENCE [LARGE SCALE GENOMIC DNA]</scope>
    <source>
        <strain evidence="3">SR1</strain>
    </source>
</reference>
<dbReference type="Pfam" id="PF14221">
    <property type="entry name" value="DUF4330"/>
    <property type="match status" value="1"/>
</dbReference>
<dbReference type="Proteomes" id="UP000233534">
    <property type="component" value="Chromosome"/>
</dbReference>
<feature type="transmembrane region" description="Helical" evidence="1">
    <location>
        <begin position="15"/>
        <end position="36"/>
    </location>
</feature>
<keyword evidence="1" id="KW-1133">Transmembrane helix</keyword>
<evidence type="ECO:0000256" key="1">
    <source>
        <dbReference type="SAM" id="Phobius"/>
    </source>
</evidence>
<keyword evidence="1" id="KW-0812">Transmembrane</keyword>
<dbReference type="EMBL" id="CP025197">
    <property type="protein sequence ID" value="AUG58713.1"/>
    <property type="molecule type" value="Genomic_DNA"/>
</dbReference>
<dbReference type="InterPro" id="IPR025480">
    <property type="entry name" value="DUF4330"/>
</dbReference>
<gene>
    <name evidence="2" type="ORF">HVS_14260</name>
</gene>
<name>A0A2K9EL18_9FIRM</name>
<organism evidence="2 3">
    <name type="scientific">Acetivibrio saccincola</name>
    <dbReference type="NCBI Taxonomy" id="1677857"/>
    <lineage>
        <taxon>Bacteria</taxon>
        <taxon>Bacillati</taxon>
        <taxon>Bacillota</taxon>
        <taxon>Clostridia</taxon>
        <taxon>Eubacteriales</taxon>
        <taxon>Oscillospiraceae</taxon>
        <taxon>Acetivibrio</taxon>
    </lineage>
</organism>
<evidence type="ECO:0008006" key="4">
    <source>
        <dbReference type="Google" id="ProtNLM"/>
    </source>
</evidence>
<dbReference type="AlphaFoldDB" id="A0A2K9EL18"/>
<evidence type="ECO:0000313" key="2">
    <source>
        <dbReference type="EMBL" id="AUG58713.1"/>
    </source>
</evidence>
<evidence type="ECO:0000313" key="3">
    <source>
        <dbReference type="Proteomes" id="UP000233534"/>
    </source>
</evidence>
<keyword evidence="1" id="KW-0472">Membrane</keyword>
<sequence>MIIDSKGKLFGKISIIDILILAVIIAGTAGVWHMFFRSSGGAVIGRTPDTIVIKFYGEEAPDYAVDAVQIGDLARDFDRGTSFGNVTDIVTGESVTYVKTADGKVVQSSTPNYSSFYFTVEGTGTLNDVGTVTIGGYEYAVGRTLTLRFGKAVVQGRIYSIDKKE</sequence>
<protein>
    <recommendedName>
        <fullName evidence="4">DUF4330 domain-containing protein</fullName>
    </recommendedName>
</protein>
<accession>A0A2K9EL18</accession>
<dbReference type="RefSeq" id="WP_101303338.1">
    <property type="nucleotide sequence ID" value="NZ_CP025197.1"/>
</dbReference>